<feature type="transmembrane region" description="Helical" evidence="8">
    <location>
        <begin position="502"/>
        <end position="520"/>
    </location>
</feature>
<dbReference type="Pfam" id="PF13515">
    <property type="entry name" value="FUSC_2"/>
    <property type="match status" value="1"/>
</dbReference>
<feature type="compositionally biased region" description="Pro residues" evidence="7">
    <location>
        <begin position="1"/>
        <end position="10"/>
    </location>
</feature>
<feature type="transmembrane region" description="Helical" evidence="8">
    <location>
        <begin position="150"/>
        <end position="167"/>
    </location>
</feature>
<dbReference type="EMBL" id="PVZC01000009">
    <property type="protein sequence ID" value="PRX95437.1"/>
    <property type="molecule type" value="Genomic_DNA"/>
</dbReference>
<feature type="transmembrane region" description="Helical" evidence="8">
    <location>
        <begin position="125"/>
        <end position="143"/>
    </location>
</feature>
<feature type="transmembrane region" description="Helical" evidence="8">
    <location>
        <begin position="431"/>
        <end position="450"/>
    </location>
</feature>
<comment type="subcellular location">
    <subcellularLocation>
        <location evidence="1">Cell membrane</location>
        <topology evidence="1">Multi-pass membrane protein</topology>
    </subcellularLocation>
</comment>
<keyword evidence="2" id="KW-1003">Cell membrane</keyword>
<reference evidence="11 12" key="1">
    <citation type="submission" date="2018-03" db="EMBL/GenBank/DDBJ databases">
        <title>Genomic Encyclopedia of Archaeal and Bacterial Type Strains, Phase II (KMG-II): from individual species to whole genera.</title>
        <authorList>
            <person name="Goeker M."/>
        </authorList>
    </citation>
    <scope>NUCLEOTIDE SEQUENCE [LARGE SCALE GENOMIC DNA]</scope>
    <source>
        <strain evidence="11 12">DSM 45601</strain>
    </source>
</reference>
<feature type="region of interest" description="Disordered" evidence="7">
    <location>
        <begin position="1"/>
        <end position="22"/>
    </location>
</feature>
<accession>A0A2T0PVA0</accession>
<keyword evidence="5 8" id="KW-0472">Membrane</keyword>
<evidence type="ECO:0000259" key="10">
    <source>
        <dbReference type="Pfam" id="PF13515"/>
    </source>
</evidence>
<evidence type="ECO:0000256" key="1">
    <source>
        <dbReference type="ARBA" id="ARBA00004651"/>
    </source>
</evidence>
<organism evidence="11 12">
    <name type="scientific">Allonocardiopsis opalescens</name>
    <dbReference type="NCBI Taxonomy" id="1144618"/>
    <lineage>
        <taxon>Bacteria</taxon>
        <taxon>Bacillati</taxon>
        <taxon>Actinomycetota</taxon>
        <taxon>Actinomycetes</taxon>
        <taxon>Streptosporangiales</taxon>
        <taxon>Allonocardiopsis</taxon>
    </lineage>
</organism>
<evidence type="ECO:0000256" key="2">
    <source>
        <dbReference type="ARBA" id="ARBA00022475"/>
    </source>
</evidence>
<feature type="transmembrane region" description="Helical" evidence="8">
    <location>
        <begin position="100"/>
        <end position="119"/>
    </location>
</feature>
<name>A0A2T0PVA0_9ACTN</name>
<gene>
    <name evidence="11" type="ORF">CLV72_10944</name>
</gene>
<feature type="transmembrane region" description="Helical" evidence="8">
    <location>
        <begin position="173"/>
        <end position="193"/>
    </location>
</feature>
<keyword evidence="12" id="KW-1185">Reference proteome</keyword>
<keyword evidence="3 8" id="KW-0812">Transmembrane</keyword>
<evidence type="ECO:0000259" key="9">
    <source>
        <dbReference type="Pfam" id="PF12805"/>
    </source>
</evidence>
<feature type="domain" description="Integral membrane bound transporter" evidence="10">
    <location>
        <begin position="398"/>
        <end position="515"/>
    </location>
</feature>
<dbReference type="AlphaFoldDB" id="A0A2T0PVA0"/>
<feature type="transmembrane region" description="Helical" evidence="8">
    <location>
        <begin position="470"/>
        <end position="490"/>
    </location>
</feature>
<comment type="similarity">
    <text evidence="6">Belongs to the YccS/YhfK family.</text>
</comment>
<evidence type="ECO:0000256" key="7">
    <source>
        <dbReference type="SAM" id="MobiDB-lite"/>
    </source>
</evidence>
<dbReference type="PANTHER" id="PTHR30509:SF9">
    <property type="entry name" value="MULTIDRUG RESISTANCE PROTEIN MDTO"/>
    <property type="match status" value="1"/>
</dbReference>
<evidence type="ECO:0000256" key="3">
    <source>
        <dbReference type="ARBA" id="ARBA00022692"/>
    </source>
</evidence>
<evidence type="ECO:0000313" key="11">
    <source>
        <dbReference type="EMBL" id="PRX95437.1"/>
    </source>
</evidence>
<evidence type="ECO:0000256" key="6">
    <source>
        <dbReference type="ARBA" id="ARBA00043993"/>
    </source>
</evidence>
<protein>
    <submittedName>
        <fullName evidence="11">Putative membrane protein YccC</fullName>
    </submittedName>
</protein>
<dbReference type="Proteomes" id="UP000237846">
    <property type="component" value="Unassembled WGS sequence"/>
</dbReference>
<dbReference type="GO" id="GO:0005886">
    <property type="term" value="C:plasma membrane"/>
    <property type="evidence" value="ECO:0007669"/>
    <property type="project" value="UniProtKB-SubCell"/>
</dbReference>
<feature type="domain" description="Integral membrane protein YccS N-terminal" evidence="9">
    <location>
        <begin position="137"/>
        <end position="274"/>
    </location>
</feature>
<dbReference type="OrthoDB" id="3816110at2"/>
<evidence type="ECO:0000256" key="8">
    <source>
        <dbReference type="SAM" id="Phobius"/>
    </source>
</evidence>
<dbReference type="InterPro" id="IPR049453">
    <property type="entry name" value="Memb_transporter_dom"/>
</dbReference>
<keyword evidence="4 8" id="KW-1133">Transmembrane helix</keyword>
<dbReference type="PANTHER" id="PTHR30509">
    <property type="entry name" value="P-HYDROXYBENZOIC ACID EFFLUX PUMP SUBUNIT-RELATED"/>
    <property type="match status" value="1"/>
</dbReference>
<sequence length="684" mass="72150">MTDPPHPAGAPEPGATAGGAAPTGAVDRLQRFAAPRWLVETVRVPRDRPPWSHMARAAIAVPAPIAFGMALDALPLFLLVAMGAMGATMADRGGPYRHRLARLALTCPAGAFGVLVGSLAQGNGWITVVVFCGLALLSAAASAASSVGSVAGIQLLLFASLGVGVPLPGPFWLGPALFLAGGAWAVLLTLAGWPLRPSRPERESVAAAYQALTDLFAAVHTDEFASRRKELTTALNQAYDDLMSARAVSEGTDSARNRLVAVLNQANPITEAVLALAHEGRAPRAVTVAFMSSLPGAIRHGEPPPAPPEPLFVSPASRALHTALRDVADLMGGGTPTERQRRLPEYAGDQLRGHAGGRRRGRARWPHVLAEALRGHLFRLYAIRLTACVAVAATVNELGIVDHSYWVILTVALVMKPDLGSVFARAMQRGIGTVLGAAIGGAVLAVVPYGPWMLLPMALFAWLMPMGLRLNYGLFSTVNAPLVLLLVDLLAGGGWELVASRILDTAIGCVIVFVVGYAFWPSSWHADVGRQFADSVTAAARYTDQALSGAHTWESRRNAYRALSDLRNVFQRALSEPPALRRRITAWWPALVALERVLDTVAATTIHIRDEGGAEPDPTEVHQLTRALADLSAALRGGTQLADLPLPDGGPLEPVTAAVTAVRGVFRGDEGYPAAHGARPGEDP</sequence>
<evidence type="ECO:0000256" key="4">
    <source>
        <dbReference type="ARBA" id="ARBA00022989"/>
    </source>
</evidence>
<feature type="compositionally biased region" description="Low complexity" evidence="7">
    <location>
        <begin position="11"/>
        <end position="22"/>
    </location>
</feature>
<proteinExistence type="inferred from homology"/>
<comment type="caution">
    <text evidence="11">The sequence shown here is derived from an EMBL/GenBank/DDBJ whole genome shotgun (WGS) entry which is preliminary data.</text>
</comment>
<dbReference type="RefSeq" id="WP_106251495.1">
    <property type="nucleotide sequence ID" value="NZ_PVZC01000009.1"/>
</dbReference>
<evidence type="ECO:0000313" key="12">
    <source>
        <dbReference type="Proteomes" id="UP000237846"/>
    </source>
</evidence>
<dbReference type="Pfam" id="PF12805">
    <property type="entry name" value="FUSC-like"/>
    <property type="match status" value="1"/>
</dbReference>
<dbReference type="InterPro" id="IPR032692">
    <property type="entry name" value="YccS_N"/>
</dbReference>
<feature type="transmembrane region" description="Helical" evidence="8">
    <location>
        <begin position="57"/>
        <end position="80"/>
    </location>
</feature>
<evidence type="ECO:0000256" key="5">
    <source>
        <dbReference type="ARBA" id="ARBA00023136"/>
    </source>
</evidence>